<dbReference type="PANTHER" id="PTHR43013">
    <property type="entry name" value="GLUTAMYL-TRNA REDUCTASE"/>
    <property type="match status" value="1"/>
</dbReference>
<dbReference type="EC" id="1.2.1.70" evidence="3 8"/>
<dbReference type="InterPro" id="IPR018214">
    <property type="entry name" value="GluRdtase_CS"/>
</dbReference>
<evidence type="ECO:0000259" key="12">
    <source>
        <dbReference type="Pfam" id="PF05201"/>
    </source>
</evidence>
<dbReference type="HAMAP" id="MF_00087">
    <property type="entry name" value="Glu_tRNA_reductase"/>
    <property type="match status" value="1"/>
</dbReference>
<comment type="pathway">
    <text evidence="1 8 9">Porphyrin-containing compound metabolism; protoporphyrin-IX biosynthesis; 5-aminolevulinate from L-glutamyl-tRNA(Glu): step 1/2.</text>
</comment>
<dbReference type="Pfam" id="PF01488">
    <property type="entry name" value="Shikimate_DH"/>
    <property type="match status" value="1"/>
</dbReference>
<comment type="similarity">
    <text evidence="2 8 9">Belongs to the glutamyl-tRNA reductase family.</text>
</comment>
<comment type="caution">
    <text evidence="13">The sequence shown here is derived from an EMBL/GenBank/DDBJ whole genome shotgun (WGS) entry which is preliminary data.</text>
</comment>
<gene>
    <name evidence="8" type="primary">hemA</name>
    <name evidence="13" type="ORF">J2S04_001750</name>
</gene>
<dbReference type="CDD" id="cd05213">
    <property type="entry name" value="NAD_bind_Glutamyl_tRNA_reduct"/>
    <property type="match status" value="1"/>
</dbReference>
<dbReference type="InterPro" id="IPR015895">
    <property type="entry name" value="4pyrrol_synth_GluRdtase_N"/>
</dbReference>
<dbReference type="Pfam" id="PF00745">
    <property type="entry name" value="GlutR_dimer"/>
    <property type="match status" value="1"/>
</dbReference>
<reference evidence="13 14" key="1">
    <citation type="submission" date="2023-07" db="EMBL/GenBank/DDBJ databases">
        <title>Genomic Encyclopedia of Type Strains, Phase IV (KMG-IV): sequencing the most valuable type-strain genomes for metagenomic binning, comparative biology and taxonomic classification.</title>
        <authorList>
            <person name="Goeker M."/>
        </authorList>
    </citation>
    <scope>NUCLEOTIDE SEQUENCE [LARGE SCALE GENOMIC DNA]</scope>
    <source>
        <strain evidence="13 14">DSM 25924</strain>
    </source>
</reference>
<feature type="binding site" evidence="8">
    <location>
        <begin position="189"/>
        <end position="194"/>
    </location>
    <ligand>
        <name>NADP(+)</name>
        <dbReference type="ChEBI" id="CHEBI:58349"/>
    </ligand>
</feature>
<dbReference type="InterPro" id="IPR036453">
    <property type="entry name" value="GluRdtase_dimer_dom_sf"/>
</dbReference>
<dbReference type="RefSeq" id="WP_306954483.1">
    <property type="nucleotide sequence ID" value="NZ_JAURUO010000008.1"/>
</dbReference>
<dbReference type="EMBL" id="JAURUO010000008">
    <property type="protein sequence ID" value="MDP9728799.1"/>
    <property type="molecule type" value="Genomic_DNA"/>
</dbReference>
<dbReference type="InterPro" id="IPR015896">
    <property type="entry name" value="4pyrrol_synth_GluRdtase_dimer"/>
</dbReference>
<accession>A0ABT9LWZ2</accession>
<dbReference type="Gene3D" id="3.40.50.720">
    <property type="entry name" value="NAD(P)-binding Rossmann-like Domain"/>
    <property type="match status" value="1"/>
</dbReference>
<comment type="catalytic activity">
    <reaction evidence="7 8 9">
        <text>(S)-4-amino-5-oxopentanoate + tRNA(Glu) + NADP(+) = L-glutamyl-tRNA(Glu) + NADPH + H(+)</text>
        <dbReference type="Rhea" id="RHEA:12344"/>
        <dbReference type="Rhea" id="RHEA-COMP:9663"/>
        <dbReference type="Rhea" id="RHEA-COMP:9680"/>
        <dbReference type="ChEBI" id="CHEBI:15378"/>
        <dbReference type="ChEBI" id="CHEBI:57501"/>
        <dbReference type="ChEBI" id="CHEBI:57783"/>
        <dbReference type="ChEBI" id="CHEBI:58349"/>
        <dbReference type="ChEBI" id="CHEBI:78442"/>
        <dbReference type="ChEBI" id="CHEBI:78520"/>
        <dbReference type="EC" id="1.2.1.70"/>
    </reaction>
</comment>
<dbReference type="Gene3D" id="3.30.460.30">
    <property type="entry name" value="Glutamyl-tRNA reductase, N-terminal domain"/>
    <property type="match status" value="1"/>
</dbReference>
<evidence type="ECO:0000313" key="13">
    <source>
        <dbReference type="EMBL" id="MDP9728799.1"/>
    </source>
</evidence>
<evidence type="ECO:0000256" key="3">
    <source>
        <dbReference type="ARBA" id="ARBA00012970"/>
    </source>
</evidence>
<dbReference type="SUPFAM" id="SSF69742">
    <property type="entry name" value="Glutamyl tRNA-reductase catalytic, N-terminal domain"/>
    <property type="match status" value="1"/>
</dbReference>
<evidence type="ECO:0000256" key="7">
    <source>
        <dbReference type="ARBA" id="ARBA00047464"/>
    </source>
</evidence>
<keyword evidence="14" id="KW-1185">Reference proteome</keyword>
<name>A0ABT9LWZ2_9BACL</name>
<feature type="site" description="Important for activity" evidence="8">
    <location>
        <position position="99"/>
    </location>
</feature>
<dbReference type="InterPro" id="IPR036343">
    <property type="entry name" value="GluRdtase_N_sf"/>
</dbReference>
<sequence length="464" mass="51600">MQIVVIGLNHRTAPVSLREKVSFDKDAQKTALLRMKDTRSLFETVLVSTCNRTEIYTLTTSTKAARDFVIRLLAQHSGLATEEIKDTLYTFEGPQAVQHAMEVACGLDSIVLGETQILGQVKEAVALAAEIGTIGLFLKQMFRYVVEVGKRAQSETMIGQAPVSVASAAIQLAEKIYGSLRGRSALILGAGTMARIAAEHLSAHGVSQLYIANRTLTNAEELVRRVEAKIVPWEQLQHFVGRVDVVVAATGAGRPIITENMWTSIRTGRHGRQTLLLDLAIPRNIDSSLSGHSDVFLYDVDDLQQVVDVNMEERRRQTRVVREMIDSSLLEFDEWISSLSVVPVITAIREKGVQIQSDVMESLKRKLPHLSEKEIQILQKHTMSIVNQLLRDPIHAMKDMAVQSDPAFSPEALAQLFGIEFISQPHPEREMLTSYKMSEFMGKWRSLMAEKMSGSTVGSSVYRS</sequence>
<feature type="binding site" evidence="8">
    <location>
        <begin position="49"/>
        <end position="52"/>
    </location>
    <ligand>
        <name>substrate</name>
    </ligand>
</feature>
<evidence type="ECO:0000256" key="8">
    <source>
        <dbReference type="HAMAP-Rule" id="MF_00087"/>
    </source>
</evidence>
<dbReference type="NCBIfam" id="TIGR01035">
    <property type="entry name" value="hemA"/>
    <property type="match status" value="1"/>
</dbReference>
<dbReference type="SUPFAM" id="SSF51735">
    <property type="entry name" value="NAD(P)-binding Rossmann-fold domains"/>
    <property type="match status" value="1"/>
</dbReference>
<dbReference type="PROSITE" id="PS00747">
    <property type="entry name" value="GLUTR"/>
    <property type="match status" value="1"/>
</dbReference>
<evidence type="ECO:0000256" key="1">
    <source>
        <dbReference type="ARBA" id="ARBA00005059"/>
    </source>
</evidence>
<dbReference type="InterPro" id="IPR036291">
    <property type="entry name" value="NAD(P)-bd_dom_sf"/>
</dbReference>
<feature type="domain" description="Glutamyl-tRNA reductase N-terminal" evidence="12">
    <location>
        <begin position="6"/>
        <end position="156"/>
    </location>
</feature>
<dbReference type="PIRSF" id="PIRSF000445">
    <property type="entry name" value="4pyrrol_synth_GluRdtase"/>
    <property type="match status" value="1"/>
</dbReference>
<dbReference type="Pfam" id="PF05201">
    <property type="entry name" value="GlutR_N"/>
    <property type="match status" value="1"/>
</dbReference>
<keyword evidence="4 8" id="KW-0521">NADP</keyword>
<dbReference type="InterPro" id="IPR000343">
    <property type="entry name" value="4pyrrol_synth_GluRdtase"/>
</dbReference>
<dbReference type="SUPFAM" id="SSF69075">
    <property type="entry name" value="Glutamyl tRNA-reductase dimerization domain"/>
    <property type="match status" value="1"/>
</dbReference>
<comment type="miscellaneous">
    <text evidence="8">During catalysis, the active site Cys acts as a nucleophile attacking the alpha-carbonyl group of tRNA-bound glutamate with the formation of a thioester intermediate between enzyme and glutamate, and the concomitant release of tRNA(Glu). The thioester intermediate is finally reduced by direct hydride transfer from NADPH, to form the product GSA.</text>
</comment>
<comment type="subunit">
    <text evidence="8">Homodimer.</text>
</comment>
<dbReference type="Proteomes" id="UP001229209">
    <property type="component" value="Unassembled WGS sequence"/>
</dbReference>
<keyword evidence="5 8" id="KW-0560">Oxidoreductase</keyword>
<evidence type="ECO:0000313" key="14">
    <source>
        <dbReference type="Proteomes" id="UP001229209"/>
    </source>
</evidence>
<evidence type="ECO:0000256" key="9">
    <source>
        <dbReference type="RuleBase" id="RU000584"/>
    </source>
</evidence>
<feature type="domain" description="Tetrapyrrole biosynthesis glutamyl-tRNA reductase dimerisation" evidence="10">
    <location>
        <begin position="321"/>
        <end position="419"/>
    </location>
</feature>
<proteinExistence type="inferred from homology"/>
<feature type="active site" description="Nucleophile" evidence="8">
    <location>
        <position position="50"/>
    </location>
</feature>
<evidence type="ECO:0000256" key="6">
    <source>
        <dbReference type="ARBA" id="ARBA00023244"/>
    </source>
</evidence>
<organism evidence="13 14">
    <name type="scientific">Alicyclobacillus tolerans</name>
    <dbReference type="NCBI Taxonomy" id="90970"/>
    <lineage>
        <taxon>Bacteria</taxon>
        <taxon>Bacillati</taxon>
        <taxon>Bacillota</taxon>
        <taxon>Bacilli</taxon>
        <taxon>Bacillales</taxon>
        <taxon>Alicyclobacillaceae</taxon>
        <taxon>Alicyclobacillus</taxon>
    </lineage>
</organism>
<feature type="binding site" evidence="8">
    <location>
        <begin position="114"/>
        <end position="116"/>
    </location>
    <ligand>
        <name>substrate</name>
    </ligand>
</feature>
<feature type="binding site" evidence="8">
    <location>
        <position position="109"/>
    </location>
    <ligand>
        <name>substrate</name>
    </ligand>
</feature>
<evidence type="ECO:0000256" key="2">
    <source>
        <dbReference type="ARBA" id="ARBA00005916"/>
    </source>
</evidence>
<evidence type="ECO:0000259" key="11">
    <source>
        <dbReference type="Pfam" id="PF01488"/>
    </source>
</evidence>
<dbReference type="GO" id="GO:0008883">
    <property type="term" value="F:glutamyl-tRNA reductase activity"/>
    <property type="evidence" value="ECO:0007669"/>
    <property type="project" value="UniProtKB-EC"/>
</dbReference>
<feature type="binding site" evidence="8">
    <location>
        <position position="120"/>
    </location>
    <ligand>
        <name>substrate</name>
    </ligand>
</feature>
<evidence type="ECO:0000256" key="4">
    <source>
        <dbReference type="ARBA" id="ARBA00022857"/>
    </source>
</evidence>
<comment type="function">
    <text evidence="8">Catalyzes the NADPH-dependent reduction of glutamyl-tRNA(Glu) to glutamate 1-semialdehyde (GSA).</text>
</comment>
<dbReference type="PANTHER" id="PTHR43013:SF1">
    <property type="entry name" value="GLUTAMYL-TRNA REDUCTASE"/>
    <property type="match status" value="1"/>
</dbReference>
<feature type="domain" description="Quinate/shikimate 5-dehydrogenase/glutamyl-tRNA reductase" evidence="11">
    <location>
        <begin position="171"/>
        <end position="306"/>
    </location>
</feature>
<dbReference type="InterPro" id="IPR006151">
    <property type="entry name" value="Shikm_DH/Glu-tRNA_Rdtase"/>
</dbReference>
<protein>
    <recommendedName>
        <fullName evidence="3 8">Glutamyl-tRNA reductase</fullName>
        <shortName evidence="8">GluTR</shortName>
        <ecNumber evidence="3 8">1.2.1.70</ecNumber>
    </recommendedName>
</protein>
<keyword evidence="6 8" id="KW-0627">Porphyrin biosynthesis</keyword>
<comment type="domain">
    <text evidence="8">Possesses an unusual extended V-shaped dimeric structure with each monomer consisting of three distinct domains arranged along a curved 'spinal' alpha-helix. The N-terminal catalytic domain specifically recognizes the glutamate moiety of the substrate. The second domain is the NADPH-binding domain, and the third C-terminal domain is responsible for dimerization.</text>
</comment>
<evidence type="ECO:0000259" key="10">
    <source>
        <dbReference type="Pfam" id="PF00745"/>
    </source>
</evidence>
<evidence type="ECO:0000256" key="5">
    <source>
        <dbReference type="ARBA" id="ARBA00023002"/>
    </source>
</evidence>